<dbReference type="InterPro" id="IPR029044">
    <property type="entry name" value="Nucleotide-diphossugar_trans"/>
</dbReference>
<proteinExistence type="predicted"/>
<reference evidence="3 4" key="1">
    <citation type="submission" date="2018-06" db="EMBL/GenBank/DDBJ databases">
        <title>The complete genome sequence of a nosiheptide producer Streptomyces actuosus ATCC 25421: deducing the ability of producing a new class III lantibiotics.</title>
        <authorList>
            <person name="Liu W."/>
            <person name="Sun F."/>
            <person name="Hu Y."/>
        </authorList>
    </citation>
    <scope>NUCLEOTIDE SEQUENCE [LARGE SCALE GENOMIC DNA]</scope>
    <source>
        <strain evidence="3 4">ATCC 25421</strain>
    </source>
</reference>
<gene>
    <name evidence="3" type="ORF">DMT42_00405</name>
</gene>
<organism evidence="3 4">
    <name type="scientific">Streptomyces actuosus</name>
    <dbReference type="NCBI Taxonomy" id="1885"/>
    <lineage>
        <taxon>Bacteria</taxon>
        <taxon>Bacillati</taxon>
        <taxon>Actinomycetota</taxon>
        <taxon>Actinomycetes</taxon>
        <taxon>Kitasatosporales</taxon>
        <taxon>Streptomycetaceae</taxon>
        <taxon>Streptomyces</taxon>
    </lineage>
</organism>
<feature type="compositionally biased region" description="Basic and acidic residues" evidence="1">
    <location>
        <begin position="7"/>
        <end position="16"/>
    </location>
</feature>
<protein>
    <recommendedName>
        <fullName evidence="2">Glycosyltransferase 2-like domain-containing protein</fullName>
    </recommendedName>
</protein>
<evidence type="ECO:0000313" key="3">
    <source>
        <dbReference type="EMBL" id="AWT47360.1"/>
    </source>
</evidence>
<feature type="region of interest" description="Disordered" evidence="1">
    <location>
        <begin position="1"/>
        <end position="130"/>
    </location>
</feature>
<feature type="compositionally biased region" description="Basic residues" evidence="1">
    <location>
        <begin position="163"/>
        <end position="179"/>
    </location>
</feature>
<dbReference type="PANTHER" id="PTHR43685:SF2">
    <property type="entry name" value="GLYCOSYLTRANSFERASE 2-LIKE DOMAIN-CONTAINING PROTEIN"/>
    <property type="match status" value="1"/>
</dbReference>
<evidence type="ECO:0000313" key="4">
    <source>
        <dbReference type="Proteomes" id="UP000247634"/>
    </source>
</evidence>
<sequence length="491" mass="52676">MAAQGDRVTDDRGGGHRHDRNRGPGPPHPGPDGSEERHQPGSRRRPDEIAARVPARGGRPVGGLSGAPGRPGTRARPDPRRLRRGGLPFVHRLRRLPGVRRLAADGPRHTGPGGTPGRRPPVPEPGRRGARPAEFLPLRAHRRTHGLPAGLAQARGPPPGPDRRRRHAAARGRPARHSRATADMSRTTSSPGHAPHGTRASTVSLVIATLDEGAELHATIESVYGGSVVPDETIVVDDGGTDGSCALLEGARWRARGVVVHRVRRSGVATARNAGARLARGTHLVFLDAHCRLERTCLAHLRSALDAGPDAVLAPTVYDAAGTSAGCGARLIDAHLRVRWLPPEPGGTAPYAVPLAPGGCLAVRRTTFQRLGGFGAFRELGLEDVDFSIRAWRAGLDVLAVPGARLAHRFRPHPPYRLTGTSRAYNLARIALVHFDGARREECLRKVIGTTRAAEVLVEAFTGDWEAQRAAVEAISVRPLEAYFERFGDWR</sequence>
<feature type="domain" description="Glycosyltransferase 2-like" evidence="2">
    <location>
        <begin position="204"/>
        <end position="366"/>
    </location>
</feature>
<dbReference type="AlphaFoldDB" id="A0A2U9PBY2"/>
<accession>A0A2U9PBY2</accession>
<dbReference type="Proteomes" id="UP000247634">
    <property type="component" value="Chromosome"/>
</dbReference>
<dbReference type="GO" id="GO:0044010">
    <property type="term" value="P:single-species biofilm formation"/>
    <property type="evidence" value="ECO:0007669"/>
    <property type="project" value="TreeGrafter"/>
</dbReference>
<dbReference type="OrthoDB" id="9771846at2"/>
<feature type="region of interest" description="Disordered" evidence="1">
    <location>
        <begin position="143"/>
        <end position="199"/>
    </location>
</feature>
<name>A0A2U9PBY2_STRAS</name>
<evidence type="ECO:0000259" key="2">
    <source>
        <dbReference type="Pfam" id="PF00535"/>
    </source>
</evidence>
<dbReference type="PANTHER" id="PTHR43685">
    <property type="entry name" value="GLYCOSYLTRANSFERASE"/>
    <property type="match status" value="1"/>
</dbReference>
<evidence type="ECO:0000256" key="1">
    <source>
        <dbReference type="SAM" id="MobiDB-lite"/>
    </source>
</evidence>
<dbReference type="Pfam" id="PF00535">
    <property type="entry name" value="Glycos_transf_2"/>
    <property type="match status" value="1"/>
</dbReference>
<dbReference type="SUPFAM" id="SSF53448">
    <property type="entry name" value="Nucleotide-diphospho-sugar transferases"/>
    <property type="match status" value="1"/>
</dbReference>
<dbReference type="InterPro" id="IPR050834">
    <property type="entry name" value="Glycosyltransf_2"/>
</dbReference>
<dbReference type="InterPro" id="IPR001173">
    <property type="entry name" value="Glyco_trans_2-like"/>
</dbReference>
<dbReference type="KEGG" id="sact:DMT42_00405"/>
<feature type="compositionally biased region" description="Basic and acidic residues" evidence="1">
    <location>
        <begin position="34"/>
        <end position="50"/>
    </location>
</feature>
<keyword evidence="4" id="KW-1185">Reference proteome</keyword>
<dbReference type="EMBL" id="CP029788">
    <property type="protein sequence ID" value="AWT47360.1"/>
    <property type="molecule type" value="Genomic_DNA"/>
</dbReference>
<dbReference type="Gene3D" id="3.90.550.10">
    <property type="entry name" value="Spore Coat Polysaccharide Biosynthesis Protein SpsA, Chain A"/>
    <property type="match status" value="1"/>
</dbReference>